<gene>
    <name evidence="1" type="ORF">CYR79_04510</name>
</gene>
<dbReference type="InterPro" id="IPR003439">
    <property type="entry name" value="ABC_transporter-like_ATP-bd"/>
</dbReference>
<dbReference type="PROSITE" id="PS00211">
    <property type="entry name" value="ABC_TRANSPORTER_1"/>
    <property type="match status" value="1"/>
</dbReference>
<reference evidence="2" key="1">
    <citation type="submission" date="2017-12" db="EMBL/GenBank/DDBJ databases">
        <authorList>
            <person name="Christensen H."/>
        </authorList>
    </citation>
    <scope>NUCLEOTIDE SEQUENCE [LARGE SCALE GENOMIC DNA]</scope>
    <source>
        <strain evidence="2">268A</strain>
    </source>
</reference>
<comment type="caution">
    <text evidence="1">The sequence shown here is derived from an EMBL/GenBank/DDBJ whole genome shotgun (WGS) entry which is preliminary data.</text>
</comment>
<protein>
    <submittedName>
        <fullName evidence="1">DUF4162 domain-containing protein</fullName>
    </submittedName>
</protein>
<dbReference type="Pfam" id="PF00005">
    <property type="entry name" value="ABC_tran"/>
    <property type="match status" value="1"/>
</dbReference>
<dbReference type="InterPro" id="IPR051782">
    <property type="entry name" value="ABC_Transporter_VariousFunc"/>
</dbReference>
<dbReference type="STRING" id="1601.GCA_001243975_00994"/>
<dbReference type="RefSeq" id="WP_094130858.1">
    <property type="nucleotide sequence ID" value="NZ_BLAP01000051.1"/>
</dbReference>
<organism evidence="1 2">
    <name type="scientific">Ligilactobacillus agilis</name>
    <dbReference type="NCBI Taxonomy" id="1601"/>
    <lineage>
        <taxon>Bacteria</taxon>
        <taxon>Bacillati</taxon>
        <taxon>Bacillota</taxon>
        <taxon>Bacilli</taxon>
        <taxon>Lactobacillales</taxon>
        <taxon>Lactobacillaceae</taxon>
        <taxon>Ligilactobacillus</taxon>
    </lineage>
</organism>
<dbReference type="InterPro" id="IPR027417">
    <property type="entry name" value="P-loop_NTPase"/>
</dbReference>
<dbReference type="GO" id="GO:0016887">
    <property type="term" value="F:ATP hydrolysis activity"/>
    <property type="evidence" value="ECO:0007669"/>
    <property type="project" value="InterPro"/>
</dbReference>
<dbReference type="PROSITE" id="PS50893">
    <property type="entry name" value="ABC_TRANSPORTER_2"/>
    <property type="match status" value="1"/>
</dbReference>
<dbReference type="SMART" id="SM00382">
    <property type="entry name" value="AAA"/>
    <property type="match status" value="1"/>
</dbReference>
<sequence length="294" mass="33289">MLTLDNVTKNFGTKQAVSDLSFTVKPGEILGLIGQNGAGKSTTFRMIMDFIQPTKGQILWQGKQFDRTKHQIGFMPEERGLYQKESIIDQLNYFADLHGRNRFDMRLELVKWMERLNVVGKLTDKVESLSKGNAQKVQLIATMIFHPEILILDEPFSGLDPVNAQLLLDEIIRAKNEGTAIIFSTHNMDNVAKVSDKLLMLKHGQTVLAGTLAEIKQTYPRLNLTVEGIEAEGFFSKYHGVTELRKVGQQTFKMKLANEDLGRLIFQDVVKNRDYVPVFEQSAPSLDEIFKQLA</sequence>
<accession>A0A222W5Y1</accession>
<dbReference type="SUPFAM" id="SSF52540">
    <property type="entry name" value="P-loop containing nucleoside triphosphate hydrolases"/>
    <property type="match status" value="1"/>
</dbReference>
<evidence type="ECO:0000313" key="2">
    <source>
        <dbReference type="Proteomes" id="UP000234579"/>
    </source>
</evidence>
<dbReference type="KEGG" id="lagl:BEN83_09055"/>
<dbReference type="InterPro" id="IPR003593">
    <property type="entry name" value="AAA+_ATPase"/>
</dbReference>
<dbReference type="GO" id="GO:0005524">
    <property type="term" value="F:ATP binding"/>
    <property type="evidence" value="ECO:0007669"/>
    <property type="project" value="InterPro"/>
</dbReference>
<proteinExistence type="predicted"/>
<dbReference type="InterPro" id="IPR025302">
    <property type="entry name" value="DrrA1/2-like_C"/>
</dbReference>
<dbReference type="EMBL" id="PKGI01000022">
    <property type="protein sequence ID" value="PLA76798.1"/>
    <property type="molecule type" value="Genomic_DNA"/>
</dbReference>
<dbReference type="PANTHER" id="PTHR42939:SF1">
    <property type="entry name" value="ABC TRANSPORTER ATP-BINDING PROTEIN ALBC-RELATED"/>
    <property type="match status" value="1"/>
</dbReference>
<dbReference type="Proteomes" id="UP000234579">
    <property type="component" value="Unassembled WGS sequence"/>
</dbReference>
<dbReference type="PANTHER" id="PTHR42939">
    <property type="entry name" value="ABC TRANSPORTER ATP-BINDING PROTEIN ALBC-RELATED"/>
    <property type="match status" value="1"/>
</dbReference>
<dbReference type="Pfam" id="PF13732">
    <property type="entry name" value="DrrA1-3_C"/>
    <property type="match status" value="1"/>
</dbReference>
<dbReference type="AlphaFoldDB" id="A0A222W5Y1"/>
<evidence type="ECO:0000313" key="1">
    <source>
        <dbReference type="EMBL" id="PLA76798.1"/>
    </source>
</evidence>
<dbReference type="Gene3D" id="3.40.50.300">
    <property type="entry name" value="P-loop containing nucleotide triphosphate hydrolases"/>
    <property type="match status" value="1"/>
</dbReference>
<name>A0A222W5Y1_9LACO</name>
<dbReference type="InterPro" id="IPR017871">
    <property type="entry name" value="ABC_transporter-like_CS"/>
</dbReference>